<sequence>MDGLIDKVCNCPDQYCCLEQDDCDKRRAYDAQLVAALRGNQVPDEEHLDNQFHAPICLIRGIRRHYEFAASSAVKDVCASRSALARARNARLIMSDVIPGPEDMDDSDQTRQPYCIWNPDFAAEDTYRQLAQRFPSMRYQVGRACAAAGYDGLYAELGLLPDVSIAEEARESDTPGGQAIFKMIMAFPCRYAIMDDPERSINLDSENPGPPAFLNGDTMVRWRLQRREELNPRVYNYRPWRRIWDWSIEEDNFISEQESSWPDKYNILTNEEVQLLYTPLPQDLPTMKKDLLVQMAAHDGNIDRYARLAPRWPMKEEEVICVLRGIYHNTMFARFWADEIKRNPRRVQVLKPWQLDSIKEAIFARRIMVNDIEAFNNGWPDGEPQPDVIWKPLQPHEHTLNLLAKKVPSMKKTAALACIFCDYEEAYKEINCTPHPDLATAAKQSRNPFYLRDIEQKVAEQGIDLFQRYREPSWLSENMEVLRSYSMPLRLEAGISVRAGWGGACWSERYNGVYREELSDSPVEIFVWLSPEKLQMIDLCEQIYPELSYSGFDLDWRDYIEYARRREEKIKERAAEEEARAARTARRPGESTEAWNARKGAQWIENRIATRMGRRKDVEYARSARAKYQAIVAREEREAKESVEKQEAEQGVPPPEPSVRGD</sequence>
<evidence type="ECO:0000256" key="1">
    <source>
        <dbReference type="SAM" id="Coils"/>
    </source>
</evidence>
<feature type="compositionally biased region" description="Pro residues" evidence="2">
    <location>
        <begin position="652"/>
        <end position="662"/>
    </location>
</feature>
<dbReference type="OMA" id="EINCTPH"/>
<organism evidence="4">
    <name type="scientific">Arthroderma gypseum (strain ATCC MYA-4604 / CBS 118893)</name>
    <name type="common">Microsporum gypseum</name>
    <dbReference type="NCBI Taxonomy" id="535722"/>
    <lineage>
        <taxon>Eukaryota</taxon>
        <taxon>Fungi</taxon>
        <taxon>Dikarya</taxon>
        <taxon>Ascomycota</taxon>
        <taxon>Pezizomycotina</taxon>
        <taxon>Eurotiomycetes</taxon>
        <taxon>Eurotiomycetidae</taxon>
        <taxon>Onygenales</taxon>
        <taxon>Arthrodermataceae</taxon>
        <taxon>Nannizzia</taxon>
    </lineage>
</organism>
<dbReference type="GeneID" id="10025177"/>
<proteinExistence type="predicted"/>
<keyword evidence="1" id="KW-0175">Coiled coil</keyword>
<evidence type="ECO:0000313" key="3">
    <source>
        <dbReference type="EMBL" id="EFR05108.1"/>
    </source>
</evidence>
<dbReference type="STRING" id="535722.E4V534"/>
<dbReference type="InParanoid" id="E4V534"/>
<dbReference type="OrthoDB" id="4360026at2759"/>
<feature type="coiled-coil region" evidence="1">
    <location>
        <begin position="560"/>
        <end position="587"/>
    </location>
</feature>
<evidence type="ECO:0000256" key="2">
    <source>
        <dbReference type="SAM" id="MobiDB-lite"/>
    </source>
</evidence>
<accession>E4V534</accession>
<dbReference type="HOGENOM" id="CLU_027146_1_0_1"/>
<dbReference type="VEuPathDB" id="FungiDB:MGYG_08117"/>
<dbReference type="RefSeq" id="XP_003169943.1">
    <property type="nucleotide sequence ID" value="XM_003169895.1"/>
</dbReference>
<name>E4V534_ARTGP</name>
<feature type="compositionally biased region" description="Basic and acidic residues" evidence="2">
    <location>
        <begin position="635"/>
        <end position="648"/>
    </location>
</feature>
<keyword evidence="4" id="KW-1185">Reference proteome</keyword>
<reference evidence="4" key="1">
    <citation type="journal article" date="2012" name="MBio">
        <title>Comparative genome analysis of Trichophyton rubrum and related dermatophytes reveals candidate genes involved in infection.</title>
        <authorList>
            <person name="Martinez D.A."/>
            <person name="Oliver B.G."/>
            <person name="Graeser Y."/>
            <person name="Goldberg J.M."/>
            <person name="Li W."/>
            <person name="Martinez-Rossi N.M."/>
            <person name="Monod M."/>
            <person name="Shelest E."/>
            <person name="Barton R.C."/>
            <person name="Birch E."/>
            <person name="Brakhage A.A."/>
            <person name="Chen Z."/>
            <person name="Gurr S.J."/>
            <person name="Heiman D."/>
            <person name="Heitman J."/>
            <person name="Kosti I."/>
            <person name="Rossi A."/>
            <person name="Saif S."/>
            <person name="Samalova M."/>
            <person name="Saunders C.W."/>
            <person name="Shea T."/>
            <person name="Summerbell R.C."/>
            <person name="Xu J."/>
            <person name="Young S."/>
            <person name="Zeng Q."/>
            <person name="Birren B.W."/>
            <person name="Cuomo C.A."/>
            <person name="White T.C."/>
        </authorList>
    </citation>
    <scope>NUCLEOTIDE SEQUENCE [LARGE SCALE GENOMIC DNA]</scope>
    <source>
        <strain evidence="4">ATCC MYA-4604 / CBS 118893</strain>
    </source>
</reference>
<dbReference type="eggNOG" id="ENOG502SI47">
    <property type="taxonomic scope" value="Eukaryota"/>
</dbReference>
<dbReference type="EMBL" id="DS989829">
    <property type="protein sequence ID" value="EFR05108.1"/>
    <property type="molecule type" value="Genomic_DNA"/>
</dbReference>
<dbReference type="AlphaFoldDB" id="E4V534"/>
<protein>
    <submittedName>
        <fullName evidence="3">Uncharacterized protein</fullName>
    </submittedName>
</protein>
<dbReference type="Proteomes" id="UP000002669">
    <property type="component" value="Unassembled WGS sequence"/>
</dbReference>
<gene>
    <name evidence="3" type="ORF">MGYG_08117</name>
</gene>
<feature type="region of interest" description="Disordered" evidence="2">
    <location>
        <begin position="635"/>
        <end position="662"/>
    </location>
</feature>
<evidence type="ECO:0000313" key="4">
    <source>
        <dbReference type="Proteomes" id="UP000002669"/>
    </source>
</evidence>